<dbReference type="InterPro" id="IPR005888">
    <property type="entry name" value="dTDP_Gluc_deHydtase"/>
</dbReference>
<dbReference type="Gene3D" id="3.90.25.10">
    <property type="entry name" value="UDP-galactose 4-epimerase, domain 1"/>
    <property type="match status" value="1"/>
</dbReference>
<dbReference type="EMBL" id="MHRI01000030">
    <property type="protein sequence ID" value="OHA20356.1"/>
    <property type="molecule type" value="Genomic_DNA"/>
</dbReference>
<keyword evidence="6 7" id="KW-0456">Lyase</keyword>
<evidence type="ECO:0000256" key="2">
    <source>
        <dbReference type="ARBA" id="ARBA00001911"/>
    </source>
</evidence>
<reference evidence="9 10" key="1">
    <citation type="journal article" date="2016" name="Nat. Commun.">
        <title>Thousands of microbial genomes shed light on interconnected biogeochemical processes in an aquifer system.</title>
        <authorList>
            <person name="Anantharaman K."/>
            <person name="Brown C.T."/>
            <person name="Hug L.A."/>
            <person name="Sharon I."/>
            <person name="Castelle C.J."/>
            <person name="Probst A.J."/>
            <person name="Thomas B.C."/>
            <person name="Singh A."/>
            <person name="Wilkins M.J."/>
            <person name="Karaoz U."/>
            <person name="Brodie E.L."/>
            <person name="Williams K.H."/>
            <person name="Hubbard S.S."/>
            <person name="Banfield J.F."/>
        </authorList>
    </citation>
    <scope>NUCLEOTIDE SEQUENCE [LARGE SCALE GENOMIC DNA]</scope>
</reference>
<dbReference type="SUPFAM" id="SSF51735">
    <property type="entry name" value="NAD(P)-binding Rossmann-fold domains"/>
    <property type="match status" value="1"/>
</dbReference>
<dbReference type="NCBIfam" id="TIGR01181">
    <property type="entry name" value="dTDP_gluc_dehyt"/>
    <property type="match status" value="1"/>
</dbReference>
<dbReference type="EC" id="4.2.1.46" evidence="4 7"/>
<dbReference type="InterPro" id="IPR036291">
    <property type="entry name" value="NAD(P)-bd_dom_sf"/>
</dbReference>
<comment type="similarity">
    <text evidence="3 7">Belongs to the NAD(P)-dependent epimerase/dehydratase family. dTDP-glucose dehydratase subfamily.</text>
</comment>
<evidence type="ECO:0000256" key="3">
    <source>
        <dbReference type="ARBA" id="ARBA00008178"/>
    </source>
</evidence>
<dbReference type="AlphaFoldDB" id="A0A1G2M8X1"/>
<accession>A0A1G2M8X1</accession>
<comment type="cofactor">
    <cofactor evidence="2 7">
        <name>NAD(+)</name>
        <dbReference type="ChEBI" id="CHEBI:57540"/>
    </cofactor>
</comment>
<evidence type="ECO:0000313" key="9">
    <source>
        <dbReference type="EMBL" id="OHA20356.1"/>
    </source>
</evidence>
<evidence type="ECO:0000313" key="10">
    <source>
        <dbReference type="Proteomes" id="UP000178121"/>
    </source>
</evidence>
<evidence type="ECO:0000256" key="1">
    <source>
        <dbReference type="ARBA" id="ARBA00001539"/>
    </source>
</evidence>
<dbReference type="GO" id="GO:0009225">
    <property type="term" value="P:nucleotide-sugar metabolic process"/>
    <property type="evidence" value="ECO:0007669"/>
    <property type="project" value="InterPro"/>
</dbReference>
<dbReference type="Pfam" id="PF16363">
    <property type="entry name" value="GDP_Man_Dehyd"/>
    <property type="match status" value="1"/>
</dbReference>
<name>A0A1G2M8X1_9BACT</name>
<evidence type="ECO:0000256" key="4">
    <source>
        <dbReference type="ARBA" id="ARBA00011990"/>
    </source>
</evidence>
<evidence type="ECO:0000256" key="5">
    <source>
        <dbReference type="ARBA" id="ARBA00023027"/>
    </source>
</evidence>
<dbReference type="Gene3D" id="3.40.50.720">
    <property type="entry name" value="NAD(P)-binding Rossmann-like Domain"/>
    <property type="match status" value="1"/>
</dbReference>
<protein>
    <recommendedName>
        <fullName evidence="4 7">dTDP-glucose 4,6-dehydratase</fullName>
        <ecNumber evidence="4 7">4.2.1.46</ecNumber>
    </recommendedName>
</protein>
<keyword evidence="5" id="KW-0520">NAD</keyword>
<proteinExistence type="inferred from homology"/>
<comment type="catalytic activity">
    <reaction evidence="1 7">
        <text>dTDP-alpha-D-glucose = dTDP-4-dehydro-6-deoxy-alpha-D-glucose + H2O</text>
        <dbReference type="Rhea" id="RHEA:17221"/>
        <dbReference type="ChEBI" id="CHEBI:15377"/>
        <dbReference type="ChEBI" id="CHEBI:57477"/>
        <dbReference type="ChEBI" id="CHEBI:57649"/>
        <dbReference type="EC" id="4.2.1.46"/>
    </reaction>
</comment>
<evidence type="ECO:0000256" key="7">
    <source>
        <dbReference type="RuleBase" id="RU004473"/>
    </source>
</evidence>
<dbReference type="GO" id="GO:0008460">
    <property type="term" value="F:dTDP-glucose 4,6-dehydratase activity"/>
    <property type="evidence" value="ECO:0007669"/>
    <property type="project" value="UniProtKB-EC"/>
</dbReference>
<dbReference type="PANTHER" id="PTHR43000">
    <property type="entry name" value="DTDP-D-GLUCOSE 4,6-DEHYDRATASE-RELATED"/>
    <property type="match status" value="1"/>
</dbReference>
<organism evidence="9 10">
    <name type="scientific">Candidatus Taylorbacteria bacterium RIFCSPHIGHO2_01_FULL_51_15</name>
    <dbReference type="NCBI Taxonomy" id="1802304"/>
    <lineage>
        <taxon>Bacteria</taxon>
        <taxon>Candidatus Tayloriibacteriota</taxon>
    </lineage>
</organism>
<feature type="domain" description="NAD(P)-binding" evidence="8">
    <location>
        <begin position="8"/>
        <end position="311"/>
    </location>
</feature>
<dbReference type="Proteomes" id="UP000178121">
    <property type="component" value="Unassembled WGS sequence"/>
</dbReference>
<dbReference type="CDD" id="cd05246">
    <property type="entry name" value="dTDP_GD_SDR_e"/>
    <property type="match status" value="1"/>
</dbReference>
<gene>
    <name evidence="9" type="ORF">A2849_01100</name>
</gene>
<evidence type="ECO:0000256" key="6">
    <source>
        <dbReference type="ARBA" id="ARBA00023239"/>
    </source>
</evidence>
<evidence type="ECO:0000259" key="8">
    <source>
        <dbReference type="Pfam" id="PF16363"/>
    </source>
</evidence>
<sequence length="333" mass="37511">MHPYSNILVTGGAGFIGSHFIRFLLSTYPHITVVNVDLLTYCGNLENVKDVSNDPRYHFRKADIGDLEAMEKILTEFCIDCIVNFAAESDNNKAVLSPLDFVKTNVLGTATLLSAARKTSVKRFHHISTCEVFGELPLTSPERFVEESPYRPRTPYNASKASSDLFVKSYYHTFGLPVTISYSANNYGTHQFPEKVIPVFTLKALKNEPLPLFASTGHKREWIHVLDHSKAIDLILQKGVIGESYNIGTGFEKTISEIAADILGILHKPKSMTTIVPDRLGHDSRYLLDSSKVRALGWKPEIVWEKGLAETVEWYAKNAQWWEPLLARSHSWK</sequence>
<dbReference type="InterPro" id="IPR016040">
    <property type="entry name" value="NAD(P)-bd_dom"/>
</dbReference>
<comment type="caution">
    <text evidence="9">The sequence shown here is derived from an EMBL/GenBank/DDBJ whole genome shotgun (WGS) entry which is preliminary data.</text>
</comment>